<evidence type="ECO:0000313" key="7">
    <source>
        <dbReference type="Proteomes" id="UP001149009"/>
    </source>
</evidence>
<evidence type="ECO:0000313" key="6">
    <source>
        <dbReference type="EMBL" id="MCT8989837.1"/>
    </source>
</evidence>
<dbReference type="Proteomes" id="UP001149009">
    <property type="component" value="Unassembled WGS sequence"/>
</dbReference>
<keyword evidence="3" id="KW-0472">Membrane</keyword>
<dbReference type="PANTHER" id="PTHR30469:SF11">
    <property type="entry name" value="BLL4320 PROTEIN"/>
    <property type="match status" value="1"/>
</dbReference>
<comment type="caution">
    <text evidence="6">The sequence shown here is derived from an EMBL/GenBank/DDBJ whole genome shotgun (WGS) entry which is preliminary data.</text>
</comment>
<dbReference type="Gene3D" id="2.40.50.100">
    <property type="match status" value="1"/>
</dbReference>
<dbReference type="Gene3D" id="2.40.30.170">
    <property type="match status" value="1"/>
</dbReference>
<dbReference type="InterPro" id="IPR058625">
    <property type="entry name" value="MdtA-like_BSH"/>
</dbReference>
<feature type="domain" description="Multidrug resistance protein MdtA-like barrel-sandwich hybrid" evidence="4">
    <location>
        <begin position="91"/>
        <end position="212"/>
    </location>
</feature>
<dbReference type="AlphaFoldDB" id="A0A9X2X8X2"/>
<dbReference type="Pfam" id="PF25917">
    <property type="entry name" value="BSH_RND"/>
    <property type="match status" value="1"/>
</dbReference>
<dbReference type="NCBIfam" id="TIGR01730">
    <property type="entry name" value="RND_mfp"/>
    <property type="match status" value="1"/>
</dbReference>
<sequence length="382" mass="41075">MSWWKQALWSLIILLAAGALWFHYFPGARQMAADWGLIQAPAAAATAPGEREGRAGRMAARVESPVITAPVTNATINDRLTAVGTGKSRYTVALRPYTSGRLMEILVEPGAEVEAGDVIARMDSEAERIAVDRAELALDDARARLERIRALRSSNTVTAVQLTEAELAVRNAELELREARLALERRDIIAPISGTVGILPVSPGDYVTSSTDIATIDDRSEILVDFWVPERFARLIKVGMPLTASSIARPDETYEGTVAVIDNQVDPNSRTLHVQGKIANPADTLRAGMAFRVSMQFPGESFPAVNPLSVQWSTEGAYVWVVREGAAVRTPVRVIQRNADSVLVDGAFLDGDHVVVEGVHAVREGLPIPVAGNVASGQAADG</sequence>
<name>A0A9X2X8X2_9HYPH</name>
<dbReference type="FunFam" id="2.40.30.170:FF:000010">
    <property type="entry name" value="Efflux RND transporter periplasmic adaptor subunit"/>
    <property type="match status" value="1"/>
</dbReference>
<dbReference type="InterPro" id="IPR006143">
    <property type="entry name" value="RND_pump_MFP"/>
</dbReference>
<feature type="transmembrane region" description="Helical" evidence="3">
    <location>
        <begin position="6"/>
        <end position="25"/>
    </location>
</feature>
<dbReference type="Gene3D" id="2.40.420.20">
    <property type="match status" value="1"/>
</dbReference>
<proteinExistence type="inferred from homology"/>
<gene>
    <name evidence="6" type="ORF">NYR54_05955</name>
</gene>
<dbReference type="EMBL" id="JAODNV010000006">
    <property type="protein sequence ID" value="MCT8989837.1"/>
    <property type="molecule type" value="Genomic_DNA"/>
</dbReference>
<keyword evidence="2" id="KW-0175">Coiled coil</keyword>
<feature type="domain" description="CusB-like beta-barrel" evidence="5">
    <location>
        <begin position="225"/>
        <end position="296"/>
    </location>
</feature>
<dbReference type="Gene3D" id="1.10.287.470">
    <property type="entry name" value="Helix hairpin bin"/>
    <property type="match status" value="1"/>
</dbReference>
<dbReference type="GO" id="GO:1990281">
    <property type="term" value="C:efflux pump complex"/>
    <property type="evidence" value="ECO:0007669"/>
    <property type="project" value="TreeGrafter"/>
</dbReference>
<reference evidence="6" key="1">
    <citation type="submission" date="2022-08" db="EMBL/GenBank/DDBJ databases">
        <title>Chelativorans sichuanense sp. nov., a paraffin oil-degrading bacterium isolated from a mixture of oil-based drill cuttings and paddy soil.</title>
        <authorList>
            <person name="Yu J."/>
            <person name="Liu H."/>
            <person name="Chen Q."/>
        </authorList>
    </citation>
    <scope>NUCLEOTIDE SEQUENCE</scope>
    <source>
        <strain evidence="6">SCAU 2101</strain>
    </source>
</reference>
<organism evidence="6 7">
    <name type="scientific">Chelativorans petroleitrophicus</name>
    <dbReference type="NCBI Taxonomy" id="2975484"/>
    <lineage>
        <taxon>Bacteria</taxon>
        <taxon>Pseudomonadati</taxon>
        <taxon>Pseudomonadota</taxon>
        <taxon>Alphaproteobacteria</taxon>
        <taxon>Hyphomicrobiales</taxon>
        <taxon>Phyllobacteriaceae</taxon>
        <taxon>Chelativorans</taxon>
    </lineage>
</organism>
<keyword evidence="3" id="KW-0812">Transmembrane</keyword>
<feature type="coiled-coil region" evidence="2">
    <location>
        <begin position="131"/>
        <end position="182"/>
    </location>
</feature>
<evidence type="ECO:0000256" key="2">
    <source>
        <dbReference type="SAM" id="Coils"/>
    </source>
</evidence>
<dbReference type="RefSeq" id="WP_261514681.1">
    <property type="nucleotide sequence ID" value="NZ_JAODNV010000006.1"/>
</dbReference>
<evidence type="ECO:0000256" key="3">
    <source>
        <dbReference type="SAM" id="Phobius"/>
    </source>
</evidence>
<evidence type="ECO:0000259" key="5">
    <source>
        <dbReference type="Pfam" id="PF25954"/>
    </source>
</evidence>
<comment type="similarity">
    <text evidence="1">Belongs to the membrane fusion protein (MFP) (TC 8.A.1) family.</text>
</comment>
<evidence type="ECO:0000256" key="1">
    <source>
        <dbReference type="ARBA" id="ARBA00009477"/>
    </source>
</evidence>
<keyword evidence="7" id="KW-1185">Reference proteome</keyword>
<keyword evidence="3" id="KW-1133">Transmembrane helix</keyword>
<dbReference type="GO" id="GO:0015562">
    <property type="term" value="F:efflux transmembrane transporter activity"/>
    <property type="evidence" value="ECO:0007669"/>
    <property type="project" value="TreeGrafter"/>
</dbReference>
<accession>A0A9X2X8X2</accession>
<evidence type="ECO:0000259" key="4">
    <source>
        <dbReference type="Pfam" id="PF25917"/>
    </source>
</evidence>
<dbReference type="SUPFAM" id="SSF111369">
    <property type="entry name" value="HlyD-like secretion proteins"/>
    <property type="match status" value="1"/>
</dbReference>
<protein>
    <submittedName>
        <fullName evidence="6">Efflux RND transporter periplasmic adaptor subunit</fullName>
    </submittedName>
</protein>
<dbReference type="Pfam" id="PF25954">
    <property type="entry name" value="Beta-barrel_RND_2"/>
    <property type="match status" value="1"/>
</dbReference>
<dbReference type="PANTHER" id="PTHR30469">
    <property type="entry name" value="MULTIDRUG RESISTANCE PROTEIN MDTA"/>
    <property type="match status" value="1"/>
</dbReference>
<dbReference type="InterPro" id="IPR058792">
    <property type="entry name" value="Beta-barrel_RND_2"/>
</dbReference>